<evidence type="ECO:0000256" key="3">
    <source>
        <dbReference type="ARBA" id="ARBA00022723"/>
    </source>
</evidence>
<dbReference type="InterPro" id="IPR036397">
    <property type="entry name" value="RNaseH_sf"/>
</dbReference>
<protein>
    <recommendedName>
        <fullName evidence="14">Integrase catalytic domain-containing protein</fullName>
    </recommendedName>
</protein>
<evidence type="ECO:0000256" key="4">
    <source>
        <dbReference type="ARBA" id="ARBA00022759"/>
    </source>
</evidence>
<dbReference type="PANTHER" id="PTHR42648:SF11">
    <property type="entry name" value="TRANSPOSON TY4-P GAG-POL POLYPROTEIN"/>
    <property type="match status" value="1"/>
</dbReference>
<keyword evidence="7" id="KW-0229">DNA integration</keyword>
<keyword evidence="13" id="KW-1185">Reference proteome</keyword>
<feature type="non-terminal residue" evidence="12">
    <location>
        <position position="1"/>
    </location>
</feature>
<sequence>DVNSCEACAVSKVTRGSFHTQHSRATKPFEELHMDLVGPISPLSREGHKYFLTIVDSCTRFCSAIPIKHKTKRIGYYPTMIHSDWNADTPQQNGLAKHFNQTILESTCAILCDTGLNKRLWNEIVKAMGNRVSYLILPEQSNAKLKSKGLMGNLIRYNNDLLSYRILGDDGCIVNTKNLSFLDFACQKEANTDDDNLLIINEEEKQTDASKESNSALDQEEEESEVDVMIL</sequence>
<dbReference type="InterPro" id="IPR012337">
    <property type="entry name" value="RNaseH-like_sf"/>
</dbReference>
<dbReference type="GO" id="GO:0003964">
    <property type="term" value="F:RNA-directed DNA polymerase activity"/>
    <property type="evidence" value="ECO:0007669"/>
    <property type="project" value="UniProtKB-KW"/>
</dbReference>
<keyword evidence="2" id="KW-0540">Nuclease</keyword>
<dbReference type="GO" id="GO:0004519">
    <property type="term" value="F:endonuclease activity"/>
    <property type="evidence" value="ECO:0007669"/>
    <property type="project" value="UniProtKB-KW"/>
</dbReference>
<dbReference type="GO" id="GO:0003887">
    <property type="term" value="F:DNA-directed DNA polymerase activity"/>
    <property type="evidence" value="ECO:0007669"/>
    <property type="project" value="UniProtKB-KW"/>
</dbReference>
<dbReference type="GO" id="GO:0015074">
    <property type="term" value="P:DNA integration"/>
    <property type="evidence" value="ECO:0007669"/>
    <property type="project" value="UniProtKB-KW"/>
</dbReference>
<dbReference type="AlphaFoldDB" id="A0A0L6UC90"/>
<dbReference type="VEuPathDB" id="FungiDB:VP01_7753g1"/>
<gene>
    <name evidence="12" type="ORF">VP01_7753g1</name>
</gene>
<evidence type="ECO:0000256" key="8">
    <source>
        <dbReference type="ARBA" id="ARBA00022918"/>
    </source>
</evidence>
<dbReference type="Proteomes" id="UP000037035">
    <property type="component" value="Unassembled WGS sequence"/>
</dbReference>
<evidence type="ECO:0000256" key="9">
    <source>
        <dbReference type="ARBA" id="ARBA00022932"/>
    </source>
</evidence>
<dbReference type="InterPro" id="IPR039537">
    <property type="entry name" value="Retrotran_Ty1/copia-like"/>
</dbReference>
<evidence type="ECO:0000256" key="10">
    <source>
        <dbReference type="ARBA" id="ARBA00023172"/>
    </source>
</evidence>
<keyword evidence="9" id="KW-0808">Transferase</keyword>
<dbReference type="EMBL" id="LAVV01013220">
    <property type="protein sequence ID" value="KNZ45842.1"/>
    <property type="molecule type" value="Genomic_DNA"/>
</dbReference>
<reference evidence="12 13" key="1">
    <citation type="submission" date="2015-08" db="EMBL/GenBank/DDBJ databases">
        <title>Next Generation Sequencing and Analysis of the Genome of Puccinia sorghi L Schw, the Causal Agent of Maize Common Rust.</title>
        <authorList>
            <person name="Rochi L."/>
            <person name="Burguener G."/>
            <person name="Darino M."/>
            <person name="Turjanski A."/>
            <person name="Kreff E."/>
            <person name="Dieguez M.J."/>
            <person name="Sacco F."/>
        </authorList>
    </citation>
    <scope>NUCLEOTIDE SEQUENCE [LARGE SCALE GENOMIC DNA]</scope>
    <source>
        <strain evidence="12 13">RO10H11247</strain>
    </source>
</reference>
<evidence type="ECO:0000256" key="6">
    <source>
        <dbReference type="ARBA" id="ARBA00022842"/>
    </source>
</evidence>
<dbReference type="OrthoDB" id="775972at2759"/>
<evidence type="ECO:0000256" key="1">
    <source>
        <dbReference type="ARBA" id="ARBA00022695"/>
    </source>
</evidence>
<comment type="caution">
    <text evidence="12">The sequence shown here is derived from an EMBL/GenBank/DDBJ whole genome shotgun (WGS) entry which is preliminary data.</text>
</comment>
<evidence type="ECO:0000256" key="5">
    <source>
        <dbReference type="ARBA" id="ARBA00022801"/>
    </source>
</evidence>
<dbReference type="PANTHER" id="PTHR42648">
    <property type="entry name" value="TRANSPOSASE, PUTATIVE-RELATED"/>
    <property type="match status" value="1"/>
</dbReference>
<evidence type="ECO:0000256" key="11">
    <source>
        <dbReference type="SAM" id="MobiDB-lite"/>
    </source>
</evidence>
<proteinExistence type="predicted"/>
<evidence type="ECO:0000313" key="12">
    <source>
        <dbReference type="EMBL" id="KNZ45842.1"/>
    </source>
</evidence>
<keyword evidence="6" id="KW-0460">Magnesium</keyword>
<evidence type="ECO:0000256" key="7">
    <source>
        <dbReference type="ARBA" id="ARBA00022908"/>
    </source>
</evidence>
<evidence type="ECO:0008006" key="14">
    <source>
        <dbReference type="Google" id="ProtNLM"/>
    </source>
</evidence>
<keyword evidence="8" id="KW-0695">RNA-directed DNA polymerase</keyword>
<keyword evidence="10" id="KW-0233">DNA recombination</keyword>
<keyword evidence="1" id="KW-0548">Nucleotidyltransferase</keyword>
<keyword evidence="4" id="KW-0255">Endonuclease</keyword>
<dbReference type="GO" id="GO:0006310">
    <property type="term" value="P:DNA recombination"/>
    <property type="evidence" value="ECO:0007669"/>
    <property type="project" value="UniProtKB-KW"/>
</dbReference>
<dbReference type="GO" id="GO:0016787">
    <property type="term" value="F:hydrolase activity"/>
    <property type="evidence" value="ECO:0007669"/>
    <property type="project" value="UniProtKB-KW"/>
</dbReference>
<dbReference type="SUPFAM" id="SSF53098">
    <property type="entry name" value="Ribonuclease H-like"/>
    <property type="match status" value="1"/>
</dbReference>
<keyword evidence="9" id="KW-0239">DNA-directed DNA polymerase</keyword>
<evidence type="ECO:0000313" key="13">
    <source>
        <dbReference type="Proteomes" id="UP000037035"/>
    </source>
</evidence>
<organism evidence="12 13">
    <name type="scientific">Puccinia sorghi</name>
    <dbReference type="NCBI Taxonomy" id="27349"/>
    <lineage>
        <taxon>Eukaryota</taxon>
        <taxon>Fungi</taxon>
        <taxon>Dikarya</taxon>
        <taxon>Basidiomycota</taxon>
        <taxon>Pucciniomycotina</taxon>
        <taxon>Pucciniomycetes</taxon>
        <taxon>Pucciniales</taxon>
        <taxon>Pucciniaceae</taxon>
        <taxon>Puccinia</taxon>
    </lineage>
</organism>
<feature type="compositionally biased region" description="Acidic residues" evidence="11">
    <location>
        <begin position="218"/>
        <end position="231"/>
    </location>
</feature>
<feature type="region of interest" description="Disordered" evidence="11">
    <location>
        <begin position="203"/>
        <end position="231"/>
    </location>
</feature>
<dbReference type="Gene3D" id="3.30.420.10">
    <property type="entry name" value="Ribonuclease H-like superfamily/Ribonuclease H"/>
    <property type="match status" value="1"/>
</dbReference>
<keyword evidence="3" id="KW-0479">Metal-binding</keyword>
<evidence type="ECO:0000256" key="2">
    <source>
        <dbReference type="ARBA" id="ARBA00022722"/>
    </source>
</evidence>
<keyword evidence="5" id="KW-0378">Hydrolase</keyword>
<name>A0A0L6UC90_9BASI</name>
<dbReference type="GO" id="GO:0046872">
    <property type="term" value="F:metal ion binding"/>
    <property type="evidence" value="ECO:0007669"/>
    <property type="project" value="UniProtKB-KW"/>
</dbReference>
<dbReference type="GO" id="GO:0003676">
    <property type="term" value="F:nucleic acid binding"/>
    <property type="evidence" value="ECO:0007669"/>
    <property type="project" value="InterPro"/>
</dbReference>
<accession>A0A0L6UC90</accession>